<evidence type="ECO:0000256" key="1">
    <source>
        <dbReference type="SAM" id="Phobius"/>
    </source>
</evidence>
<dbReference type="AlphaFoldDB" id="A0A8R7U826"/>
<name>A0A8R7U826_TRIUA</name>
<dbReference type="Gramene" id="TuG1812G0400002483.01.T01">
    <property type="protein sequence ID" value="TuG1812G0400002483.01.T01.cds383535"/>
    <property type="gene ID" value="TuG1812G0400002483.01"/>
</dbReference>
<sequence length="68" mass="7755">MLSDYGFVVGCPYVFSLFVLNFVLNGRILRLAECTELDPVLYSDVDLEIHCLLLLSQLKVSLLHYHPV</sequence>
<organism evidence="2 3">
    <name type="scientific">Triticum urartu</name>
    <name type="common">Red wild einkorn</name>
    <name type="synonym">Crithodium urartu</name>
    <dbReference type="NCBI Taxonomy" id="4572"/>
    <lineage>
        <taxon>Eukaryota</taxon>
        <taxon>Viridiplantae</taxon>
        <taxon>Streptophyta</taxon>
        <taxon>Embryophyta</taxon>
        <taxon>Tracheophyta</taxon>
        <taxon>Spermatophyta</taxon>
        <taxon>Magnoliopsida</taxon>
        <taxon>Liliopsida</taxon>
        <taxon>Poales</taxon>
        <taxon>Poaceae</taxon>
        <taxon>BOP clade</taxon>
        <taxon>Pooideae</taxon>
        <taxon>Triticodae</taxon>
        <taxon>Triticeae</taxon>
        <taxon>Triticinae</taxon>
        <taxon>Triticum</taxon>
    </lineage>
</organism>
<dbReference type="Gramene" id="TuG1812G0400002483.01.T02">
    <property type="protein sequence ID" value="TuG1812G0400002483.01.T02.cds383535"/>
    <property type="gene ID" value="TuG1812G0400002483.01"/>
</dbReference>
<reference evidence="3" key="1">
    <citation type="journal article" date="2013" name="Nature">
        <title>Draft genome of the wheat A-genome progenitor Triticum urartu.</title>
        <authorList>
            <person name="Ling H.Q."/>
            <person name="Zhao S."/>
            <person name="Liu D."/>
            <person name="Wang J."/>
            <person name="Sun H."/>
            <person name="Zhang C."/>
            <person name="Fan H."/>
            <person name="Li D."/>
            <person name="Dong L."/>
            <person name="Tao Y."/>
            <person name="Gao C."/>
            <person name="Wu H."/>
            <person name="Li Y."/>
            <person name="Cui Y."/>
            <person name="Guo X."/>
            <person name="Zheng S."/>
            <person name="Wang B."/>
            <person name="Yu K."/>
            <person name="Liang Q."/>
            <person name="Yang W."/>
            <person name="Lou X."/>
            <person name="Chen J."/>
            <person name="Feng M."/>
            <person name="Jian J."/>
            <person name="Zhang X."/>
            <person name="Luo G."/>
            <person name="Jiang Y."/>
            <person name="Liu J."/>
            <person name="Wang Z."/>
            <person name="Sha Y."/>
            <person name="Zhang B."/>
            <person name="Wu H."/>
            <person name="Tang D."/>
            <person name="Shen Q."/>
            <person name="Xue P."/>
            <person name="Zou S."/>
            <person name="Wang X."/>
            <person name="Liu X."/>
            <person name="Wang F."/>
            <person name="Yang Y."/>
            <person name="An X."/>
            <person name="Dong Z."/>
            <person name="Zhang K."/>
            <person name="Zhang X."/>
            <person name="Luo M.C."/>
            <person name="Dvorak J."/>
            <person name="Tong Y."/>
            <person name="Wang J."/>
            <person name="Yang H."/>
            <person name="Li Z."/>
            <person name="Wang D."/>
            <person name="Zhang A."/>
            <person name="Wang J."/>
        </authorList>
    </citation>
    <scope>NUCLEOTIDE SEQUENCE</scope>
    <source>
        <strain evidence="3">cv. G1812</strain>
    </source>
</reference>
<reference evidence="2" key="3">
    <citation type="submission" date="2022-06" db="UniProtKB">
        <authorList>
            <consortium name="EnsemblPlants"/>
        </authorList>
    </citation>
    <scope>IDENTIFICATION</scope>
</reference>
<keyword evidence="1" id="KW-1133">Transmembrane helix</keyword>
<evidence type="ECO:0000313" key="2">
    <source>
        <dbReference type="EnsemblPlants" id="TuG1812G0400002483.01.T02.cds383535"/>
    </source>
</evidence>
<dbReference type="EnsemblPlants" id="TuG1812G0400002483.01.T02">
    <property type="protein sequence ID" value="TuG1812G0400002483.01.T02.cds383535"/>
    <property type="gene ID" value="TuG1812G0400002483.01"/>
</dbReference>
<proteinExistence type="predicted"/>
<protein>
    <submittedName>
        <fullName evidence="2">Uncharacterized protein</fullName>
    </submittedName>
</protein>
<dbReference type="EnsemblPlants" id="TuG1812G0400002483.01.T01">
    <property type="protein sequence ID" value="TuG1812G0400002483.01.T01.cds383535"/>
    <property type="gene ID" value="TuG1812G0400002483.01"/>
</dbReference>
<dbReference type="Proteomes" id="UP000015106">
    <property type="component" value="Chromosome 4"/>
</dbReference>
<feature type="transmembrane region" description="Helical" evidence="1">
    <location>
        <begin position="6"/>
        <end position="24"/>
    </location>
</feature>
<keyword evidence="1" id="KW-0812">Transmembrane</keyword>
<accession>A0A8R7U826</accession>
<evidence type="ECO:0000313" key="3">
    <source>
        <dbReference type="Proteomes" id="UP000015106"/>
    </source>
</evidence>
<keyword evidence="1" id="KW-0472">Membrane</keyword>
<reference evidence="2" key="2">
    <citation type="submission" date="2018-03" db="EMBL/GenBank/DDBJ databases">
        <title>The Triticum urartu genome reveals the dynamic nature of wheat genome evolution.</title>
        <authorList>
            <person name="Ling H."/>
            <person name="Ma B."/>
            <person name="Shi X."/>
            <person name="Liu H."/>
            <person name="Dong L."/>
            <person name="Sun H."/>
            <person name="Cao Y."/>
            <person name="Gao Q."/>
            <person name="Zheng S."/>
            <person name="Li Y."/>
            <person name="Yu Y."/>
            <person name="Du H."/>
            <person name="Qi M."/>
            <person name="Li Y."/>
            <person name="Yu H."/>
            <person name="Cui Y."/>
            <person name="Wang N."/>
            <person name="Chen C."/>
            <person name="Wu H."/>
            <person name="Zhao Y."/>
            <person name="Zhang J."/>
            <person name="Li Y."/>
            <person name="Zhou W."/>
            <person name="Zhang B."/>
            <person name="Hu W."/>
            <person name="Eijk M."/>
            <person name="Tang J."/>
            <person name="Witsenboer H."/>
            <person name="Zhao S."/>
            <person name="Li Z."/>
            <person name="Zhang A."/>
            <person name="Wang D."/>
            <person name="Liang C."/>
        </authorList>
    </citation>
    <scope>NUCLEOTIDE SEQUENCE [LARGE SCALE GENOMIC DNA]</scope>
    <source>
        <strain evidence="2">cv. G1812</strain>
    </source>
</reference>
<keyword evidence="3" id="KW-1185">Reference proteome</keyword>